<dbReference type="AlphaFoldDB" id="A0A699YYH7"/>
<accession>A0A699YYH7</accession>
<proteinExistence type="predicted"/>
<evidence type="ECO:0000313" key="3">
    <source>
        <dbReference type="Proteomes" id="UP000485058"/>
    </source>
</evidence>
<sequence>MANLLMVLDGSRGSALKDGKHGASTTPPGHPRHWPRNSLFGTVLDPLHVILPPLGSASHNGVASRRDELAAGAISVPSSLCCRRTGNWRIHPRQAPGAPKALPSSSAARQLAIANSELEDANSKSPPSPSPSKAAAA</sequence>
<protein>
    <submittedName>
        <fullName evidence="2">Uncharacterized protein</fullName>
    </submittedName>
</protein>
<comment type="caution">
    <text evidence="2">The sequence shown here is derived from an EMBL/GenBank/DDBJ whole genome shotgun (WGS) entry which is preliminary data.</text>
</comment>
<evidence type="ECO:0000256" key="1">
    <source>
        <dbReference type="SAM" id="MobiDB-lite"/>
    </source>
</evidence>
<name>A0A699YYH7_HAELA</name>
<gene>
    <name evidence="2" type="ORF">HaLaN_11567</name>
</gene>
<dbReference type="EMBL" id="BLLF01000840">
    <property type="protein sequence ID" value="GFH15357.1"/>
    <property type="molecule type" value="Genomic_DNA"/>
</dbReference>
<feature type="region of interest" description="Disordered" evidence="1">
    <location>
        <begin position="13"/>
        <end position="34"/>
    </location>
</feature>
<evidence type="ECO:0000313" key="2">
    <source>
        <dbReference type="EMBL" id="GFH15357.1"/>
    </source>
</evidence>
<reference evidence="2 3" key="1">
    <citation type="submission" date="2020-02" db="EMBL/GenBank/DDBJ databases">
        <title>Draft genome sequence of Haematococcus lacustris strain NIES-144.</title>
        <authorList>
            <person name="Morimoto D."/>
            <person name="Nakagawa S."/>
            <person name="Yoshida T."/>
            <person name="Sawayama S."/>
        </authorList>
    </citation>
    <scope>NUCLEOTIDE SEQUENCE [LARGE SCALE GENOMIC DNA]</scope>
    <source>
        <strain evidence="2 3">NIES-144</strain>
    </source>
</reference>
<dbReference type="Proteomes" id="UP000485058">
    <property type="component" value="Unassembled WGS sequence"/>
</dbReference>
<organism evidence="2 3">
    <name type="scientific">Haematococcus lacustris</name>
    <name type="common">Green alga</name>
    <name type="synonym">Haematococcus pluvialis</name>
    <dbReference type="NCBI Taxonomy" id="44745"/>
    <lineage>
        <taxon>Eukaryota</taxon>
        <taxon>Viridiplantae</taxon>
        <taxon>Chlorophyta</taxon>
        <taxon>core chlorophytes</taxon>
        <taxon>Chlorophyceae</taxon>
        <taxon>CS clade</taxon>
        <taxon>Chlamydomonadales</taxon>
        <taxon>Haematococcaceae</taxon>
        <taxon>Haematococcus</taxon>
    </lineage>
</organism>
<keyword evidence="3" id="KW-1185">Reference proteome</keyword>
<feature type="region of interest" description="Disordered" evidence="1">
    <location>
        <begin position="91"/>
        <end position="137"/>
    </location>
</feature>